<evidence type="ECO:0000256" key="10">
    <source>
        <dbReference type="PIRNR" id="PIRNR029928"/>
    </source>
</evidence>
<name>A0A2S5GEE2_9BACL</name>
<feature type="transmembrane region" description="Helical" evidence="10">
    <location>
        <begin position="12"/>
        <end position="35"/>
    </location>
</feature>
<keyword evidence="8 10" id="KW-0178">Competence</keyword>
<dbReference type="EMBL" id="PREZ01000002">
    <property type="protein sequence ID" value="PPA71400.1"/>
    <property type="molecule type" value="Genomic_DNA"/>
</dbReference>
<dbReference type="InterPro" id="IPR012902">
    <property type="entry name" value="N_methyl_site"/>
</dbReference>
<dbReference type="GO" id="GO:0030420">
    <property type="term" value="P:establishment of competence for transformation"/>
    <property type="evidence" value="ECO:0007669"/>
    <property type="project" value="UniProtKB-UniRule"/>
</dbReference>
<dbReference type="RefSeq" id="WP_104056891.1">
    <property type="nucleotide sequence ID" value="NZ_PREZ01000002.1"/>
</dbReference>
<dbReference type="GO" id="GO:0009986">
    <property type="term" value="C:cell surface"/>
    <property type="evidence" value="ECO:0007669"/>
    <property type="project" value="UniProtKB-SubCell"/>
</dbReference>
<dbReference type="AlphaFoldDB" id="A0A2S5GEE2"/>
<evidence type="ECO:0000256" key="9">
    <source>
        <dbReference type="ARBA" id="ARBA00043982"/>
    </source>
</evidence>
<comment type="subcellular location">
    <subcellularLocation>
        <location evidence="1">Cell membrane</location>
        <topology evidence="1">Single-pass membrane protein</topology>
    </subcellularLocation>
    <subcellularLocation>
        <location evidence="2">Cell surface</location>
    </subcellularLocation>
</comment>
<keyword evidence="10" id="KW-0813">Transport</keyword>
<dbReference type="PIRSF" id="PIRSF029928">
    <property type="entry name" value="Late_competence_ComGC"/>
    <property type="match status" value="1"/>
</dbReference>
<evidence type="ECO:0000256" key="7">
    <source>
        <dbReference type="ARBA" id="ARBA00023136"/>
    </source>
</evidence>
<evidence type="ECO:0000256" key="6">
    <source>
        <dbReference type="ARBA" id="ARBA00022989"/>
    </source>
</evidence>
<keyword evidence="3 10" id="KW-1003">Cell membrane</keyword>
<dbReference type="OrthoDB" id="1798043at2"/>
<dbReference type="InterPro" id="IPR045584">
    <property type="entry name" value="Pilin-like"/>
</dbReference>
<keyword evidence="5 10" id="KW-0812">Transmembrane</keyword>
<dbReference type="NCBIfam" id="TIGR02532">
    <property type="entry name" value="IV_pilin_GFxxxE"/>
    <property type="match status" value="1"/>
</dbReference>
<dbReference type="InterPro" id="IPR016940">
    <property type="entry name" value="ComGC"/>
</dbReference>
<evidence type="ECO:0000256" key="4">
    <source>
        <dbReference type="ARBA" id="ARBA00022481"/>
    </source>
</evidence>
<keyword evidence="12" id="KW-1185">Reference proteome</keyword>
<evidence type="ECO:0000313" key="12">
    <source>
        <dbReference type="Proteomes" id="UP000239047"/>
    </source>
</evidence>
<dbReference type="Pfam" id="PF07963">
    <property type="entry name" value="N_methyl"/>
    <property type="match status" value="1"/>
</dbReference>
<evidence type="ECO:0000256" key="2">
    <source>
        <dbReference type="ARBA" id="ARBA00004241"/>
    </source>
</evidence>
<evidence type="ECO:0000256" key="3">
    <source>
        <dbReference type="ARBA" id="ARBA00022475"/>
    </source>
</evidence>
<dbReference type="NCBIfam" id="NF040999">
    <property type="entry name" value="pilin_ComGC"/>
    <property type="match status" value="1"/>
</dbReference>
<proteinExistence type="inferred from homology"/>
<accession>A0A2S5GEE2</accession>
<evidence type="ECO:0000256" key="5">
    <source>
        <dbReference type="ARBA" id="ARBA00022692"/>
    </source>
</evidence>
<keyword evidence="7 10" id="KW-0472">Membrane</keyword>
<keyword evidence="6 10" id="KW-1133">Transmembrane helix</keyword>
<sequence length="111" mass="12528">MKKIIVKYLKNNRAFTLIEMIIVLLVISILLVISLPNISSQSSSINSKGCQAFQQMVQAQVESYRMTHNQLPSSIEELQNKGYLRDDENTCPDGRTLSIQQNGEVRIVESS</sequence>
<evidence type="ECO:0000256" key="8">
    <source>
        <dbReference type="ARBA" id="ARBA00023287"/>
    </source>
</evidence>
<keyword evidence="4" id="KW-0488">Methylation</keyword>
<evidence type="ECO:0000256" key="1">
    <source>
        <dbReference type="ARBA" id="ARBA00004162"/>
    </source>
</evidence>
<comment type="function">
    <text evidence="10">Required for transformation and DNA binding.</text>
</comment>
<reference evidence="11 12" key="1">
    <citation type="submission" date="2018-02" db="EMBL/GenBank/DDBJ databases">
        <title>Jeotgalibacillus proteolyticum sp. nov. a protease producing bacterium isolated from ocean sediments of Laizhou Bay.</title>
        <authorList>
            <person name="Li Y."/>
        </authorList>
    </citation>
    <scope>NUCLEOTIDE SEQUENCE [LARGE SCALE GENOMIC DNA]</scope>
    <source>
        <strain evidence="11 12">22-7</strain>
    </source>
</reference>
<protein>
    <recommendedName>
        <fullName evidence="10">ComG operon protein 3</fullName>
    </recommendedName>
</protein>
<gene>
    <name evidence="11" type="ORF">C4B60_04870</name>
</gene>
<dbReference type="GO" id="GO:0005886">
    <property type="term" value="C:plasma membrane"/>
    <property type="evidence" value="ECO:0007669"/>
    <property type="project" value="UniProtKB-SubCell"/>
</dbReference>
<dbReference type="SUPFAM" id="SSF54523">
    <property type="entry name" value="Pili subunits"/>
    <property type="match status" value="1"/>
</dbReference>
<comment type="subunit">
    <text evidence="10">Homodimer.</text>
</comment>
<evidence type="ECO:0000313" key="11">
    <source>
        <dbReference type="EMBL" id="PPA71400.1"/>
    </source>
</evidence>
<dbReference type="Gene3D" id="3.30.700.10">
    <property type="entry name" value="Glycoprotein, Type 4 Pilin"/>
    <property type="match status" value="1"/>
</dbReference>
<organism evidence="11 12">
    <name type="scientific">Jeotgalibacillus proteolyticus</name>
    <dbReference type="NCBI Taxonomy" id="2082395"/>
    <lineage>
        <taxon>Bacteria</taxon>
        <taxon>Bacillati</taxon>
        <taxon>Bacillota</taxon>
        <taxon>Bacilli</taxon>
        <taxon>Bacillales</taxon>
        <taxon>Caryophanaceae</taxon>
        <taxon>Jeotgalibacillus</taxon>
    </lineage>
</organism>
<dbReference type="Proteomes" id="UP000239047">
    <property type="component" value="Unassembled WGS sequence"/>
</dbReference>
<comment type="caution">
    <text evidence="11">The sequence shown here is derived from an EMBL/GenBank/DDBJ whole genome shotgun (WGS) entry which is preliminary data.</text>
</comment>
<comment type="similarity">
    <text evidence="9 10">Belongs to the ComGC family.</text>
</comment>